<dbReference type="SUPFAM" id="SSF54616">
    <property type="entry name" value="DNA-binding domain of Mlu1-box binding protein MBP1"/>
    <property type="match status" value="1"/>
</dbReference>
<dbReference type="PROSITE" id="PS51301">
    <property type="entry name" value="KILA_N"/>
    <property type="match status" value="1"/>
</dbReference>
<feature type="compositionally biased region" description="Basic residues" evidence="1">
    <location>
        <begin position="37"/>
        <end position="53"/>
    </location>
</feature>
<reference evidence="3" key="1">
    <citation type="journal article" date="2016" name="Genom Data">
        <title>Isolation and complete genome sequencing of Mimivirus bombay, a Giant Virus in sewage of Mumbai, India.</title>
        <authorList>
            <person name="Chatterjee A."/>
            <person name="Ali F."/>
            <person name="Bange D."/>
            <person name="Kondabagil K."/>
        </authorList>
    </citation>
    <scope>NUCLEOTIDE SEQUENCE [LARGE SCALE GENOMIC DNA]</scope>
    <source>
        <strain evidence="3">1</strain>
    </source>
</reference>
<dbReference type="SMR" id="A0A165X632"/>
<name>A0A165X632_MIMIV</name>
<dbReference type="InterPro" id="IPR018004">
    <property type="entry name" value="KilA/APSES_HTH"/>
</dbReference>
<protein>
    <submittedName>
        <fullName evidence="3">KilA N-terminal domain protein</fullName>
    </submittedName>
</protein>
<proteinExistence type="predicted"/>
<dbReference type="InterPro" id="IPR036887">
    <property type="entry name" value="HTH_APSES_sf"/>
</dbReference>
<evidence type="ECO:0000256" key="1">
    <source>
        <dbReference type="SAM" id="MobiDB-lite"/>
    </source>
</evidence>
<organism evidence="3 4">
    <name type="scientific">Mimivirus Bombay</name>
    <dbReference type="NCBI Taxonomy" id="1835008"/>
    <lineage>
        <taxon>Viruses</taxon>
        <taxon>Varidnaviria</taxon>
        <taxon>Bamfordvirae</taxon>
        <taxon>Nucleocytoviricota</taxon>
        <taxon>Megaviricetes</taxon>
        <taxon>Imitervirales</taxon>
        <taxon>Mimiviridae</taxon>
        <taxon>Megamimivirinae</taxon>
        <taxon>Mimivirus</taxon>
        <taxon>Mimivirus bradfordmassiliense</taxon>
    </lineage>
</organism>
<evidence type="ECO:0000259" key="2">
    <source>
        <dbReference type="PROSITE" id="PS51301"/>
    </source>
</evidence>
<accession>A0A165X632</accession>
<dbReference type="SMART" id="SM01252">
    <property type="entry name" value="KilA-N"/>
    <property type="match status" value="1"/>
</dbReference>
<dbReference type="Pfam" id="PF04383">
    <property type="entry name" value="KilA-N"/>
    <property type="match status" value="1"/>
</dbReference>
<feature type="compositionally biased region" description="Basic residues" evidence="1">
    <location>
        <begin position="1"/>
        <end position="12"/>
    </location>
</feature>
<dbReference type="EMBL" id="KU761889">
    <property type="protein sequence ID" value="AMZ02483.1"/>
    <property type="molecule type" value="Genomic_DNA"/>
</dbReference>
<evidence type="ECO:0000313" key="3">
    <source>
        <dbReference type="EMBL" id="AMZ02483.1"/>
    </source>
</evidence>
<dbReference type="GO" id="GO:0003677">
    <property type="term" value="F:DNA binding"/>
    <property type="evidence" value="ECO:0007669"/>
    <property type="project" value="InterPro"/>
</dbReference>
<dbReference type="InterPro" id="IPR017880">
    <property type="entry name" value="KilA_N"/>
</dbReference>
<dbReference type="Proteomes" id="UP000241559">
    <property type="component" value="Segment"/>
</dbReference>
<feature type="compositionally biased region" description="Acidic residues" evidence="1">
    <location>
        <begin position="79"/>
        <end position="120"/>
    </location>
</feature>
<evidence type="ECO:0000313" key="4">
    <source>
        <dbReference type="Proteomes" id="UP000241559"/>
    </source>
</evidence>
<feature type="region of interest" description="Disordered" evidence="1">
    <location>
        <begin position="1"/>
        <end position="129"/>
    </location>
</feature>
<sequence>MPHKAPKSKLFRTRYVEDSDDETRGRSRNRSVEKSRSKSLTRSKSKSPKKSRSKSLDRSKNVKTTKSKNTNKSNKYTEEDSEDSEDSESDQDDDKSDNEQSDSELDDSESDDDETDDNESDNDKSKDNFENIIESKENDFRNIIFENINEKFAIGKFGDFEVIINRDNGYINATQLCKDCGKDYKNWNQNEKSREFVKKLSQYTGLSNTNLLTKIIGGNNVKLRGTYVHPIILTNIGNWISPTFAIKIGEWIEEWKKFSRKNTLKYYKELSKIELYSNNDKEKQIQLALQKSLGGKIEVRTKHGYVDLLTKDKIIEIKSYDNWKHALGQILAYGELYENKNKCIYLFDIPSKNEIANIKIILKKFGISLLCI</sequence>
<feature type="domain" description="KilA-N" evidence="2">
    <location>
        <begin position="151"/>
        <end position="255"/>
    </location>
</feature>
<feature type="compositionally biased region" description="Basic and acidic residues" evidence="1">
    <location>
        <begin position="14"/>
        <end position="36"/>
    </location>
</feature>